<dbReference type="Gene3D" id="3.40.50.410">
    <property type="entry name" value="von Willebrand factor, type A domain"/>
    <property type="match status" value="1"/>
</dbReference>
<dbReference type="AlphaFoldDB" id="A0A1H6QYL5"/>
<evidence type="ECO:0000256" key="2">
    <source>
        <dbReference type="ARBA" id="ARBA00022525"/>
    </source>
</evidence>
<dbReference type="Pfam" id="PF25106">
    <property type="entry name" value="VWA_4"/>
    <property type="match status" value="1"/>
</dbReference>
<evidence type="ECO:0000313" key="8">
    <source>
        <dbReference type="Proteomes" id="UP000199250"/>
    </source>
</evidence>
<dbReference type="PROSITE" id="PS50234">
    <property type="entry name" value="VWFA"/>
    <property type="match status" value="1"/>
</dbReference>
<name>A0A1H6QYL5_9GAMM</name>
<dbReference type="InterPro" id="IPR057561">
    <property type="entry name" value="NADase_transloc"/>
</dbReference>
<dbReference type="SMART" id="SM00327">
    <property type="entry name" value="VWA"/>
    <property type="match status" value="1"/>
</dbReference>
<dbReference type="InterPro" id="IPR008979">
    <property type="entry name" value="Galactose-bd-like_sf"/>
</dbReference>
<evidence type="ECO:0000256" key="1">
    <source>
        <dbReference type="ARBA" id="ARBA00004613"/>
    </source>
</evidence>
<dbReference type="SUPFAM" id="SSF49785">
    <property type="entry name" value="Galactose-binding domain-like"/>
    <property type="match status" value="1"/>
</dbReference>
<evidence type="ECO:0000256" key="3">
    <source>
        <dbReference type="ARBA" id="ARBA00022729"/>
    </source>
</evidence>
<dbReference type="CDD" id="cd00198">
    <property type="entry name" value="vWFA"/>
    <property type="match status" value="1"/>
</dbReference>
<dbReference type="Gene3D" id="1.25.40.10">
    <property type="entry name" value="Tetratricopeptide repeat domain"/>
    <property type="match status" value="1"/>
</dbReference>
<dbReference type="SMART" id="SM00028">
    <property type="entry name" value="TPR"/>
    <property type="match status" value="3"/>
</dbReference>
<protein>
    <submittedName>
        <fullName evidence="7">Mg-chelatase subunit ChlD</fullName>
    </submittedName>
</protein>
<feature type="repeat" description="TPR" evidence="4">
    <location>
        <begin position="455"/>
        <end position="488"/>
    </location>
</feature>
<dbReference type="InterPro" id="IPR002035">
    <property type="entry name" value="VWF_A"/>
</dbReference>
<dbReference type="InterPro" id="IPR019734">
    <property type="entry name" value="TPR_rpt"/>
</dbReference>
<feature type="chain" id="PRO_5011519474" evidence="5">
    <location>
        <begin position="25"/>
        <end position="577"/>
    </location>
</feature>
<dbReference type="Proteomes" id="UP000199250">
    <property type="component" value="Unassembled WGS sequence"/>
</dbReference>
<dbReference type="NCBIfam" id="NF047619">
    <property type="entry name" value="NADase_discoid"/>
    <property type="match status" value="1"/>
</dbReference>
<sequence>MSTLRTFHRSVFGLALLAAGVAQAAGTADVLIQPVASRFPTIAVDVNVRDAKTGAPIPGLTREQFSVTEDLREAAILGVESLTPEAADARGVDFVFVFDDTGSMAEEIDGLIQRTLEFANIVQTSGFDYRFALISFGDELRHKVDFTASAGDFKTAVAALRADGGGDEPENALEALRYGVTALSHDPARRKVFVLITDASFHSADAVTPLTTQEVLADLKTLGAVLNVVGPNLDQYRWMADALAGSFYDKDSGQFKRIVEQIAGGSSSNYRLTFTTSRPDYDNTWRALEVAVKGASEGSGVSQYQAPSWVSASSRIDGFSGINSQFAPHNAIDGNPATAWAEGVSGAGVGEWVALNFTAPQTVDRFALTLPAGSTVRRVGVLINDEDKRFYDLKPGQSAQSFALEAPLPVSRFKVVLEAAESGDNGLAEIELFNGSALVEPIAKAHDIRRTAKLAQEQNKQGETLYHAKKYDDAVFYYKEALKNDPTYAQAFSNLGLAYQRQNQFADAVWANRQAIALARGTTRDTVLASSHYNIARIFEAQNKFEQALQNFLWAQNYKANPVYDKAIARMNEKLGR</sequence>
<dbReference type="Pfam" id="PF25302">
    <property type="entry name" value="NADase_transloc"/>
    <property type="match status" value="1"/>
</dbReference>
<dbReference type="InterPro" id="IPR036465">
    <property type="entry name" value="vWFA_dom_sf"/>
</dbReference>
<evidence type="ECO:0000256" key="5">
    <source>
        <dbReference type="SAM" id="SignalP"/>
    </source>
</evidence>
<dbReference type="Gene3D" id="2.60.120.260">
    <property type="entry name" value="Galactose-binding domain-like"/>
    <property type="match status" value="1"/>
</dbReference>
<feature type="domain" description="VWFA" evidence="6">
    <location>
        <begin position="93"/>
        <end position="262"/>
    </location>
</feature>
<dbReference type="InterPro" id="IPR011990">
    <property type="entry name" value="TPR-like_helical_dom_sf"/>
</dbReference>
<dbReference type="RefSeq" id="WP_090729415.1">
    <property type="nucleotide sequence ID" value="NZ_FNYQ01000003.1"/>
</dbReference>
<dbReference type="InterPro" id="IPR056861">
    <property type="entry name" value="HMCN1-like_VWA"/>
</dbReference>
<dbReference type="PROSITE" id="PS50005">
    <property type="entry name" value="TPR"/>
    <property type="match status" value="1"/>
</dbReference>
<keyword evidence="2" id="KW-0964">Secreted</keyword>
<organism evidence="7 8">
    <name type="scientific">Azotobacter beijerinckii</name>
    <dbReference type="NCBI Taxonomy" id="170623"/>
    <lineage>
        <taxon>Bacteria</taxon>
        <taxon>Pseudomonadati</taxon>
        <taxon>Pseudomonadota</taxon>
        <taxon>Gammaproteobacteria</taxon>
        <taxon>Pseudomonadales</taxon>
        <taxon>Pseudomonadaceae</taxon>
        <taxon>Azotobacter</taxon>
    </lineage>
</organism>
<accession>A0A1H6QYL5</accession>
<keyword evidence="4" id="KW-0802">TPR repeat</keyword>
<dbReference type="SUPFAM" id="SSF53300">
    <property type="entry name" value="vWA-like"/>
    <property type="match status" value="1"/>
</dbReference>
<dbReference type="Pfam" id="PF13414">
    <property type="entry name" value="TPR_11"/>
    <property type="match status" value="1"/>
</dbReference>
<dbReference type="EMBL" id="FNYQ01000003">
    <property type="protein sequence ID" value="SEI45297.1"/>
    <property type="molecule type" value="Genomic_DNA"/>
</dbReference>
<keyword evidence="3 5" id="KW-0732">Signal</keyword>
<proteinExistence type="predicted"/>
<dbReference type="OrthoDB" id="5624957at2"/>
<gene>
    <name evidence="7" type="ORF">SAMN04244572_00338</name>
</gene>
<comment type="subcellular location">
    <subcellularLocation>
        <location evidence="1">Secreted</location>
    </subcellularLocation>
</comment>
<feature type="signal peptide" evidence="5">
    <location>
        <begin position="1"/>
        <end position="24"/>
    </location>
</feature>
<reference evidence="7 8" key="1">
    <citation type="submission" date="2016-10" db="EMBL/GenBank/DDBJ databases">
        <authorList>
            <person name="de Groot N.N."/>
        </authorList>
    </citation>
    <scope>NUCLEOTIDE SEQUENCE [LARGE SCALE GENOMIC DNA]</scope>
    <source>
        <strain evidence="7 8">DSM 373</strain>
    </source>
</reference>
<evidence type="ECO:0000313" key="7">
    <source>
        <dbReference type="EMBL" id="SEI45297.1"/>
    </source>
</evidence>
<evidence type="ECO:0000256" key="4">
    <source>
        <dbReference type="PROSITE-ProRule" id="PRU00339"/>
    </source>
</evidence>
<evidence type="ECO:0000259" key="6">
    <source>
        <dbReference type="PROSITE" id="PS50234"/>
    </source>
</evidence>
<dbReference type="SUPFAM" id="SSF48452">
    <property type="entry name" value="TPR-like"/>
    <property type="match status" value="1"/>
</dbReference>